<dbReference type="FunFam" id="2.170.150.80:FF:000004">
    <property type="entry name" value="NAC transcription factor"/>
    <property type="match status" value="1"/>
</dbReference>
<dbReference type="SUPFAM" id="SSF101941">
    <property type="entry name" value="NAC domain"/>
    <property type="match status" value="1"/>
</dbReference>
<dbReference type="InterPro" id="IPR036093">
    <property type="entry name" value="NAC_dom_sf"/>
</dbReference>
<keyword evidence="3" id="KW-0238">DNA-binding</keyword>
<dbReference type="Proteomes" id="UP000036987">
    <property type="component" value="Unassembled WGS sequence"/>
</dbReference>
<reference evidence="9" key="1">
    <citation type="journal article" date="2016" name="Nature">
        <title>The genome of the seagrass Zostera marina reveals angiosperm adaptation to the sea.</title>
        <authorList>
            <person name="Olsen J.L."/>
            <person name="Rouze P."/>
            <person name="Verhelst B."/>
            <person name="Lin Y.-C."/>
            <person name="Bayer T."/>
            <person name="Collen J."/>
            <person name="Dattolo E."/>
            <person name="De Paoli E."/>
            <person name="Dittami S."/>
            <person name="Maumus F."/>
            <person name="Michel G."/>
            <person name="Kersting A."/>
            <person name="Lauritano C."/>
            <person name="Lohaus R."/>
            <person name="Toepel M."/>
            <person name="Tonon T."/>
            <person name="Vanneste K."/>
            <person name="Amirebrahimi M."/>
            <person name="Brakel J."/>
            <person name="Bostroem C."/>
            <person name="Chovatia M."/>
            <person name="Grimwood J."/>
            <person name="Jenkins J.W."/>
            <person name="Jueterbock A."/>
            <person name="Mraz A."/>
            <person name="Stam W.T."/>
            <person name="Tice H."/>
            <person name="Bornberg-Bauer E."/>
            <person name="Green P.J."/>
            <person name="Pearson G.A."/>
            <person name="Procaccini G."/>
            <person name="Duarte C.M."/>
            <person name="Schmutz J."/>
            <person name="Reusch T.B.H."/>
            <person name="Van de Peer Y."/>
        </authorList>
    </citation>
    <scope>NUCLEOTIDE SEQUENCE [LARGE SCALE GENOMIC DNA]</scope>
    <source>
        <strain evidence="9">cv. Finnish</strain>
    </source>
</reference>
<dbReference type="OMA" id="GFPAREC"/>
<gene>
    <name evidence="8" type="ORF">ZOSMA_31G00990</name>
</gene>
<feature type="compositionally biased region" description="Polar residues" evidence="6">
    <location>
        <begin position="234"/>
        <end position="246"/>
    </location>
</feature>
<protein>
    <submittedName>
        <fullName evidence="8">NAC domain-containing protein 67</fullName>
    </submittedName>
</protein>
<dbReference type="OrthoDB" id="1921961at2759"/>
<dbReference type="Pfam" id="PF02365">
    <property type="entry name" value="NAM"/>
    <property type="match status" value="1"/>
</dbReference>
<evidence type="ECO:0000259" key="7">
    <source>
        <dbReference type="PROSITE" id="PS51005"/>
    </source>
</evidence>
<dbReference type="PROSITE" id="PS51005">
    <property type="entry name" value="NAC"/>
    <property type="match status" value="1"/>
</dbReference>
<evidence type="ECO:0000256" key="3">
    <source>
        <dbReference type="ARBA" id="ARBA00023125"/>
    </source>
</evidence>
<evidence type="ECO:0000313" key="9">
    <source>
        <dbReference type="Proteomes" id="UP000036987"/>
    </source>
</evidence>
<evidence type="ECO:0000256" key="2">
    <source>
        <dbReference type="ARBA" id="ARBA00023015"/>
    </source>
</evidence>
<dbReference type="PANTHER" id="PTHR31719">
    <property type="entry name" value="NAC TRANSCRIPTION FACTOR 56"/>
    <property type="match status" value="1"/>
</dbReference>
<keyword evidence="9" id="KW-1185">Reference proteome</keyword>
<keyword evidence="5" id="KW-0539">Nucleus</keyword>
<comment type="subcellular location">
    <subcellularLocation>
        <location evidence="1">Nucleus</location>
    </subcellularLocation>
</comment>
<evidence type="ECO:0000256" key="4">
    <source>
        <dbReference type="ARBA" id="ARBA00023163"/>
    </source>
</evidence>
<dbReference type="GO" id="GO:0003677">
    <property type="term" value="F:DNA binding"/>
    <property type="evidence" value="ECO:0007669"/>
    <property type="project" value="UniProtKB-KW"/>
</dbReference>
<feature type="domain" description="NAC" evidence="7">
    <location>
        <begin position="14"/>
        <end position="168"/>
    </location>
</feature>
<evidence type="ECO:0000256" key="6">
    <source>
        <dbReference type="SAM" id="MobiDB-lite"/>
    </source>
</evidence>
<keyword evidence="4" id="KW-0804">Transcription</keyword>
<evidence type="ECO:0000256" key="5">
    <source>
        <dbReference type="ARBA" id="ARBA00023242"/>
    </source>
</evidence>
<comment type="caution">
    <text evidence="8">The sequence shown here is derived from an EMBL/GenBank/DDBJ whole genome shotgun (WGS) entry which is preliminary data.</text>
</comment>
<keyword evidence="2" id="KW-0805">Transcription regulation</keyword>
<accession>A0A0K9P934</accession>
<sequence length="298" mass="34425">MARRSRDAEAELNLPPGFRFHPTDEELVLHYLHRKIKQQYIPVPIIAEVDLYKYDPWQLPDMALFGKKEWYFFTPRDRKYPNGSRPNRAAATGYWKATGADKPVTPEGHTRPLGIKKALVFYTGKAPRGVKTNWIMHEYRLADTNRSANKKGSSLRLDDWVLCRLYNKKNNWEKETQMYQQQLQLQQQPKLEETENVSFGDSMDSSFEAVEETAFDSHSHRTPESDVDNGEYADNSTVVEGGNRTTTIKEDTDQWFMDMNFDDLQNSFATEGLDFSFLSGLLPSPIPKTPSQINLLNF</sequence>
<dbReference type="GO" id="GO:0006355">
    <property type="term" value="P:regulation of DNA-templated transcription"/>
    <property type="evidence" value="ECO:0007669"/>
    <property type="project" value="InterPro"/>
</dbReference>
<name>A0A0K9P934_ZOSMR</name>
<evidence type="ECO:0000313" key="8">
    <source>
        <dbReference type="EMBL" id="KMZ65511.1"/>
    </source>
</evidence>
<dbReference type="InterPro" id="IPR003441">
    <property type="entry name" value="NAC-dom"/>
</dbReference>
<feature type="compositionally biased region" description="Basic and acidic residues" evidence="6">
    <location>
        <begin position="215"/>
        <end position="224"/>
    </location>
</feature>
<proteinExistence type="predicted"/>
<evidence type="ECO:0000256" key="1">
    <source>
        <dbReference type="ARBA" id="ARBA00004123"/>
    </source>
</evidence>
<dbReference type="AlphaFoldDB" id="A0A0K9P934"/>
<dbReference type="GO" id="GO:0005634">
    <property type="term" value="C:nucleus"/>
    <property type="evidence" value="ECO:0007669"/>
    <property type="project" value="UniProtKB-SubCell"/>
</dbReference>
<organism evidence="8 9">
    <name type="scientific">Zostera marina</name>
    <name type="common">Eelgrass</name>
    <dbReference type="NCBI Taxonomy" id="29655"/>
    <lineage>
        <taxon>Eukaryota</taxon>
        <taxon>Viridiplantae</taxon>
        <taxon>Streptophyta</taxon>
        <taxon>Embryophyta</taxon>
        <taxon>Tracheophyta</taxon>
        <taxon>Spermatophyta</taxon>
        <taxon>Magnoliopsida</taxon>
        <taxon>Liliopsida</taxon>
        <taxon>Zosteraceae</taxon>
        <taxon>Zostera</taxon>
    </lineage>
</organism>
<dbReference type="PANTHER" id="PTHR31719:SF94">
    <property type="entry name" value="PROTEIN ATAF2"/>
    <property type="match status" value="1"/>
</dbReference>
<feature type="region of interest" description="Disordered" evidence="6">
    <location>
        <begin position="210"/>
        <end position="246"/>
    </location>
</feature>
<dbReference type="EMBL" id="LFYR01001032">
    <property type="protein sequence ID" value="KMZ65511.1"/>
    <property type="molecule type" value="Genomic_DNA"/>
</dbReference>
<dbReference type="Gene3D" id="2.170.150.80">
    <property type="entry name" value="NAC domain"/>
    <property type="match status" value="1"/>
</dbReference>
<dbReference type="GO" id="GO:1901002">
    <property type="term" value="P:positive regulation of response to salt stress"/>
    <property type="evidence" value="ECO:0007669"/>
    <property type="project" value="UniProtKB-ARBA"/>
</dbReference>